<comment type="subcellular location">
    <subcellularLocation>
        <location evidence="1">Cytoplasm</location>
        <location evidence="1">Stress granule</location>
    </subcellularLocation>
    <subcellularLocation>
        <location evidence="2">Nucleus speckle</location>
    </subcellularLocation>
    <subcellularLocation>
        <location evidence="3">Nucleus</location>
        <location evidence="3">Cajal body</location>
    </subcellularLocation>
    <subcellularLocation>
        <location evidence="4">Nucleus</location>
        <location evidence="4">Nucleolus</location>
    </subcellularLocation>
</comment>
<dbReference type="GeneTree" id="ENSGT00520000055591"/>
<protein>
    <submittedName>
        <fullName evidence="11">Zgc:103482</fullName>
    </submittedName>
</protein>
<keyword evidence="5" id="KW-0963">Cytoplasm</keyword>
<evidence type="ECO:0000256" key="5">
    <source>
        <dbReference type="ARBA" id="ARBA00022490"/>
    </source>
</evidence>
<dbReference type="GO" id="GO:0033120">
    <property type="term" value="P:positive regulation of RNA splicing"/>
    <property type="evidence" value="ECO:0007669"/>
    <property type="project" value="TreeGrafter"/>
</dbReference>
<evidence type="ECO:0000313" key="11">
    <source>
        <dbReference type="Ensembl" id="ENSSFOP00015010901.2"/>
    </source>
</evidence>
<dbReference type="InterPro" id="IPR032381">
    <property type="entry name" value="IHABP4_N"/>
</dbReference>
<dbReference type="GO" id="GO:0141014">
    <property type="term" value="P:ribosome hibernation"/>
    <property type="evidence" value="ECO:0007669"/>
    <property type="project" value="Ensembl"/>
</dbReference>
<feature type="region of interest" description="Disordered" evidence="9">
    <location>
        <begin position="157"/>
        <end position="255"/>
    </location>
</feature>
<dbReference type="AlphaFoldDB" id="A0A8C9REN2"/>
<keyword evidence="7" id="KW-0539">Nucleus</keyword>
<reference evidence="11 12" key="1">
    <citation type="submission" date="2019-04" db="EMBL/GenBank/DDBJ databases">
        <authorList>
            <consortium name="Wellcome Sanger Institute Data Sharing"/>
        </authorList>
    </citation>
    <scope>NUCLEOTIDE SEQUENCE [LARGE SCALE GENOMIC DNA]</scope>
</reference>
<comment type="similarity">
    <text evidence="8">Belongs to the SERBP1-HABP4 family.</text>
</comment>
<dbReference type="SMART" id="SM01233">
    <property type="entry name" value="HABP4_PAI-RBP1"/>
    <property type="match status" value="1"/>
</dbReference>
<dbReference type="PANTHER" id="PTHR12299">
    <property type="entry name" value="HYALURONIC ACID-BINDING PROTEIN 4"/>
    <property type="match status" value="1"/>
</dbReference>
<evidence type="ECO:0000256" key="8">
    <source>
        <dbReference type="ARBA" id="ARBA00035118"/>
    </source>
</evidence>
<evidence type="ECO:0000313" key="12">
    <source>
        <dbReference type="Proteomes" id="UP000694397"/>
    </source>
</evidence>
<reference evidence="11" key="2">
    <citation type="submission" date="2025-08" db="UniProtKB">
        <authorList>
            <consortium name="Ensembl"/>
        </authorList>
    </citation>
    <scope>IDENTIFICATION</scope>
</reference>
<keyword evidence="6" id="KW-0810">Translation regulation</keyword>
<evidence type="ECO:0000256" key="4">
    <source>
        <dbReference type="ARBA" id="ARBA00004604"/>
    </source>
</evidence>
<feature type="region of interest" description="Disordered" evidence="9">
    <location>
        <begin position="49"/>
        <end position="126"/>
    </location>
</feature>
<dbReference type="InterPro" id="IPR039764">
    <property type="entry name" value="HABP4/SERBP1-like"/>
</dbReference>
<feature type="domain" description="Hyaluronan/mRNA-binding protein" evidence="10">
    <location>
        <begin position="179"/>
        <end position="286"/>
    </location>
</feature>
<dbReference type="InterPro" id="IPR006861">
    <property type="entry name" value="HABP4_PAIRBP1-bd"/>
</dbReference>
<name>A0A8C9REN2_SCLFO</name>
<reference evidence="11" key="3">
    <citation type="submission" date="2025-09" db="UniProtKB">
        <authorList>
            <consortium name="Ensembl"/>
        </authorList>
    </citation>
    <scope>IDENTIFICATION</scope>
</reference>
<evidence type="ECO:0000256" key="1">
    <source>
        <dbReference type="ARBA" id="ARBA00004210"/>
    </source>
</evidence>
<dbReference type="PANTHER" id="PTHR12299:SF30">
    <property type="entry name" value="INTRACELLULAR HYALURONAN-BINDING PROTEIN 4"/>
    <property type="match status" value="1"/>
</dbReference>
<dbReference type="OrthoDB" id="6022699at2759"/>
<accession>A0A8C9REN2</accession>
<gene>
    <name evidence="11" type="primary">HABP4</name>
    <name evidence="11" type="synonym">zgc:103482</name>
</gene>
<feature type="compositionally biased region" description="Basic and acidic residues" evidence="9">
    <location>
        <begin position="49"/>
        <end position="80"/>
    </location>
</feature>
<feature type="compositionally biased region" description="Acidic residues" evidence="9">
    <location>
        <begin position="231"/>
        <end position="240"/>
    </location>
</feature>
<dbReference type="GO" id="GO:0016607">
    <property type="term" value="C:nuclear speck"/>
    <property type="evidence" value="ECO:0007669"/>
    <property type="project" value="UniProtKB-SubCell"/>
</dbReference>
<evidence type="ECO:0000256" key="7">
    <source>
        <dbReference type="ARBA" id="ARBA00023242"/>
    </source>
</evidence>
<dbReference type="Ensembl" id="ENSSFOT00015011048.2">
    <property type="protein sequence ID" value="ENSSFOP00015010901.2"/>
    <property type="gene ID" value="ENSSFOG00015007041.2"/>
</dbReference>
<evidence type="ECO:0000256" key="3">
    <source>
        <dbReference type="ARBA" id="ARBA00004408"/>
    </source>
</evidence>
<organism evidence="11 12">
    <name type="scientific">Scleropages formosus</name>
    <name type="common">Asian bonytongue</name>
    <name type="synonym">Osteoglossum formosum</name>
    <dbReference type="NCBI Taxonomy" id="113540"/>
    <lineage>
        <taxon>Eukaryota</taxon>
        <taxon>Metazoa</taxon>
        <taxon>Chordata</taxon>
        <taxon>Craniata</taxon>
        <taxon>Vertebrata</taxon>
        <taxon>Euteleostomi</taxon>
        <taxon>Actinopterygii</taxon>
        <taxon>Neopterygii</taxon>
        <taxon>Teleostei</taxon>
        <taxon>Osteoglossocephala</taxon>
        <taxon>Osteoglossomorpha</taxon>
        <taxon>Osteoglossiformes</taxon>
        <taxon>Osteoglossidae</taxon>
        <taxon>Scleropages</taxon>
    </lineage>
</organism>
<proteinExistence type="inferred from homology"/>
<feature type="compositionally biased region" description="Polar residues" evidence="9">
    <location>
        <begin position="106"/>
        <end position="116"/>
    </location>
</feature>
<evidence type="ECO:0000256" key="9">
    <source>
        <dbReference type="SAM" id="MobiDB-lite"/>
    </source>
</evidence>
<keyword evidence="12" id="KW-1185">Reference proteome</keyword>
<dbReference type="GO" id="GO:0045948">
    <property type="term" value="P:positive regulation of translational initiation"/>
    <property type="evidence" value="ECO:0007669"/>
    <property type="project" value="TreeGrafter"/>
</dbReference>
<evidence type="ECO:0000256" key="6">
    <source>
        <dbReference type="ARBA" id="ARBA00022845"/>
    </source>
</evidence>
<feature type="region of interest" description="Disordered" evidence="9">
    <location>
        <begin position="336"/>
        <end position="356"/>
    </location>
</feature>
<sequence length="389" mass="43249">MSQCGGSGCGSPGSAVQQDAFGCTVTNRFDRLLDDDAADPFDILRQAEVERQRRKKKEEAKRGNAEKAAKKPESQKDRRAPPSASARAEQGHNNSKQAHVAAGCSPASSGQIQNENKGMVEVERGERRAVFRERRLNVMEPPQQSFMDRPVHKLEMGNYTRGTGRMGYLRNTDGFDQKGKREFDRQSGSYKSSVRPGEKRDGNGPRNWGSIKDPVSYELEGTPTEQGGCPEEADEVMETDGENRSAEGEGESTPEVTVEMTLDEWKSFQEQSRPKVEFNLRKADSSVFSKAVVIHKSKYLEGLREGLNEDEDAHFFRRPANDITYSLDINFGSLARPSRGGRGGRGGRGRGGSVSRTETVQSEVVWMTIVPFSLPNLISNVYRNHLPER</sequence>
<dbReference type="GO" id="GO:0005730">
    <property type="term" value="C:nucleolus"/>
    <property type="evidence" value="ECO:0007669"/>
    <property type="project" value="UniProtKB-SubCell"/>
</dbReference>
<dbReference type="Pfam" id="PF16174">
    <property type="entry name" value="IHABP4_N"/>
    <property type="match status" value="1"/>
</dbReference>
<dbReference type="Proteomes" id="UP000694397">
    <property type="component" value="Chromosome 17"/>
</dbReference>
<dbReference type="GO" id="GO:0043022">
    <property type="term" value="F:ribosome binding"/>
    <property type="evidence" value="ECO:0007669"/>
    <property type="project" value="Ensembl"/>
</dbReference>
<dbReference type="GO" id="GO:0015030">
    <property type="term" value="C:Cajal body"/>
    <property type="evidence" value="ECO:0007669"/>
    <property type="project" value="UniProtKB-SubCell"/>
</dbReference>
<evidence type="ECO:0000256" key="2">
    <source>
        <dbReference type="ARBA" id="ARBA00004324"/>
    </source>
</evidence>
<dbReference type="GO" id="GO:0010494">
    <property type="term" value="C:cytoplasmic stress granule"/>
    <property type="evidence" value="ECO:0007669"/>
    <property type="project" value="UniProtKB-SubCell"/>
</dbReference>
<evidence type="ECO:0000259" key="10">
    <source>
        <dbReference type="SMART" id="SM01233"/>
    </source>
</evidence>
<feature type="compositionally biased region" description="Basic and acidic residues" evidence="9">
    <location>
        <begin position="173"/>
        <end position="185"/>
    </location>
</feature>
<feature type="compositionally biased region" description="Gly residues" evidence="9">
    <location>
        <begin position="340"/>
        <end position="352"/>
    </location>
</feature>
<dbReference type="Pfam" id="PF04774">
    <property type="entry name" value="HABP4_PAI-RBP1"/>
    <property type="match status" value="1"/>
</dbReference>
<dbReference type="GO" id="GO:0061770">
    <property type="term" value="F:translation elongation factor binding"/>
    <property type="evidence" value="ECO:0007669"/>
    <property type="project" value="Ensembl"/>
</dbReference>
<dbReference type="GO" id="GO:0003723">
    <property type="term" value="F:RNA binding"/>
    <property type="evidence" value="ECO:0007669"/>
    <property type="project" value="InterPro"/>
</dbReference>